<evidence type="ECO:0000313" key="1">
    <source>
        <dbReference type="EMBL" id="SEI01114.1"/>
    </source>
</evidence>
<protein>
    <submittedName>
        <fullName evidence="1">Uncharacterized protein</fullName>
    </submittedName>
</protein>
<gene>
    <name evidence="1" type="ORF">BAZSYMA_ACONTIG00531_0</name>
</gene>
<sequence>MDQSKPGGTQVMEAKVHLRTVVTPKFLQLMEPLSPLKLTVQSQLGAGVGLTALKMRPCPETVAILIFIQINFLLPPLKPMDQSQLGGIQIMEAKVHPIN</sequence>
<dbReference type="AlphaFoldDB" id="A0A1H6MNT2"/>
<name>A0A1H6MNT2_9GAMM</name>
<organism evidence="1 2">
    <name type="scientific">Bathymodiolus azoricus thioautotrophic gill symbiont</name>
    <dbReference type="NCBI Taxonomy" id="235205"/>
    <lineage>
        <taxon>Bacteria</taxon>
        <taxon>Pseudomonadati</taxon>
        <taxon>Pseudomonadota</taxon>
        <taxon>Gammaproteobacteria</taxon>
        <taxon>sulfur-oxidizing symbionts</taxon>
    </lineage>
</organism>
<evidence type="ECO:0000313" key="2">
    <source>
        <dbReference type="Proteomes" id="UP000198988"/>
    </source>
</evidence>
<accession>A0A1H6MNT2</accession>
<proteinExistence type="predicted"/>
<reference evidence="2" key="1">
    <citation type="submission" date="2016-06" db="EMBL/GenBank/DDBJ databases">
        <authorList>
            <person name="Petersen J."/>
            <person name="Sayavedra L."/>
        </authorList>
    </citation>
    <scope>NUCLEOTIDE SEQUENCE [LARGE SCALE GENOMIC DNA]</scope>
    <source>
        <strain evidence="2">BazSymA</strain>
    </source>
</reference>
<dbReference type="EMBL" id="CDSC02000436">
    <property type="protein sequence ID" value="SEI01114.1"/>
    <property type="molecule type" value="Genomic_DNA"/>
</dbReference>
<dbReference type="Proteomes" id="UP000198988">
    <property type="component" value="Unassembled WGS sequence"/>
</dbReference>